<dbReference type="EMBL" id="MU853427">
    <property type="protein sequence ID" value="KAK4131220.1"/>
    <property type="molecule type" value="Genomic_DNA"/>
</dbReference>
<gene>
    <name evidence="2" type="ORF">BT67DRAFT_165948</name>
</gene>
<accession>A0AAN6UE00</accession>
<name>A0AAN6UE00_9PEZI</name>
<evidence type="ECO:0000313" key="2">
    <source>
        <dbReference type="EMBL" id="KAK4131220.1"/>
    </source>
</evidence>
<evidence type="ECO:0000313" key="3">
    <source>
        <dbReference type="Proteomes" id="UP001304895"/>
    </source>
</evidence>
<feature type="compositionally biased region" description="Polar residues" evidence="1">
    <location>
        <begin position="221"/>
        <end position="234"/>
    </location>
</feature>
<proteinExistence type="predicted"/>
<comment type="caution">
    <text evidence="2">The sequence shown here is derived from an EMBL/GenBank/DDBJ whole genome shotgun (WGS) entry which is preliminary data.</text>
</comment>
<reference evidence="2" key="1">
    <citation type="journal article" date="2023" name="Mol. Phylogenet. Evol.">
        <title>Genome-scale phylogeny and comparative genomics of the fungal order Sordariales.</title>
        <authorList>
            <person name="Hensen N."/>
            <person name="Bonometti L."/>
            <person name="Westerberg I."/>
            <person name="Brannstrom I.O."/>
            <person name="Guillou S."/>
            <person name="Cros-Aarteil S."/>
            <person name="Calhoun S."/>
            <person name="Haridas S."/>
            <person name="Kuo A."/>
            <person name="Mondo S."/>
            <person name="Pangilinan J."/>
            <person name="Riley R."/>
            <person name="LaButti K."/>
            <person name="Andreopoulos B."/>
            <person name="Lipzen A."/>
            <person name="Chen C."/>
            <person name="Yan M."/>
            <person name="Daum C."/>
            <person name="Ng V."/>
            <person name="Clum A."/>
            <person name="Steindorff A."/>
            <person name="Ohm R.A."/>
            <person name="Martin F."/>
            <person name="Silar P."/>
            <person name="Natvig D.O."/>
            <person name="Lalanne C."/>
            <person name="Gautier V."/>
            <person name="Ament-Velasquez S.L."/>
            <person name="Kruys A."/>
            <person name="Hutchinson M.I."/>
            <person name="Powell A.J."/>
            <person name="Barry K."/>
            <person name="Miller A.N."/>
            <person name="Grigoriev I.V."/>
            <person name="Debuchy R."/>
            <person name="Gladieux P."/>
            <person name="Hiltunen Thoren M."/>
            <person name="Johannesson H."/>
        </authorList>
    </citation>
    <scope>NUCLEOTIDE SEQUENCE</scope>
    <source>
        <strain evidence="2">CBS 123565</strain>
    </source>
</reference>
<keyword evidence="3" id="KW-1185">Reference proteome</keyword>
<dbReference type="Proteomes" id="UP001304895">
    <property type="component" value="Unassembled WGS sequence"/>
</dbReference>
<evidence type="ECO:0000256" key="1">
    <source>
        <dbReference type="SAM" id="MobiDB-lite"/>
    </source>
</evidence>
<reference evidence="2" key="2">
    <citation type="submission" date="2023-05" db="EMBL/GenBank/DDBJ databases">
        <authorList>
            <consortium name="Lawrence Berkeley National Laboratory"/>
            <person name="Steindorff A."/>
            <person name="Hensen N."/>
            <person name="Bonometti L."/>
            <person name="Westerberg I."/>
            <person name="Brannstrom I.O."/>
            <person name="Guillou S."/>
            <person name="Cros-Aarteil S."/>
            <person name="Calhoun S."/>
            <person name="Haridas S."/>
            <person name="Kuo A."/>
            <person name="Mondo S."/>
            <person name="Pangilinan J."/>
            <person name="Riley R."/>
            <person name="Labutti K."/>
            <person name="Andreopoulos B."/>
            <person name="Lipzen A."/>
            <person name="Chen C."/>
            <person name="Yanf M."/>
            <person name="Daum C."/>
            <person name="Ng V."/>
            <person name="Clum A."/>
            <person name="Ohm R."/>
            <person name="Martin F."/>
            <person name="Silar P."/>
            <person name="Natvig D."/>
            <person name="Lalanne C."/>
            <person name="Gautier V."/>
            <person name="Ament-Velasquez S.L."/>
            <person name="Kruys A."/>
            <person name="Hutchinson M.I."/>
            <person name="Powell A.J."/>
            <person name="Barry K."/>
            <person name="Miller A.N."/>
            <person name="Grigoriev I.V."/>
            <person name="Debuchy R."/>
            <person name="Gladieux P."/>
            <person name="Thoren M.H."/>
            <person name="Johannesson H."/>
        </authorList>
    </citation>
    <scope>NUCLEOTIDE SEQUENCE</scope>
    <source>
        <strain evidence="2">CBS 123565</strain>
    </source>
</reference>
<sequence>MHYDSQLPRQRVFNLAEINTYRLVTVDCLVSLPLAITTSTTRLTRTRLPVHDTAPYRQGHKTSFVSYRLKYWTCPILITSGSLGARNRLVPYALVPRGPKSEAVHVQARHAAQSKRCPNQCKPLYHAPHVPRERQHHVGSAGGENRSATKASRAVTVRGGSRRRCVSTSQATGASNAGCITTTKAVTRRHRTYPSHVNQGGPVPWRYPNGPPLPSPCPVSTARSPSTAPYPSTRRSPHHGATVAARRWGILPRAGQGSMCWASPRRHLHPANTPGAPT</sequence>
<organism evidence="2 3">
    <name type="scientific">Trichocladium antarcticum</name>
    <dbReference type="NCBI Taxonomy" id="1450529"/>
    <lineage>
        <taxon>Eukaryota</taxon>
        <taxon>Fungi</taxon>
        <taxon>Dikarya</taxon>
        <taxon>Ascomycota</taxon>
        <taxon>Pezizomycotina</taxon>
        <taxon>Sordariomycetes</taxon>
        <taxon>Sordariomycetidae</taxon>
        <taxon>Sordariales</taxon>
        <taxon>Chaetomiaceae</taxon>
        <taxon>Trichocladium</taxon>
    </lineage>
</organism>
<dbReference type="AlphaFoldDB" id="A0AAN6UE00"/>
<feature type="region of interest" description="Disordered" evidence="1">
    <location>
        <begin position="135"/>
        <end position="169"/>
    </location>
</feature>
<feature type="region of interest" description="Disordered" evidence="1">
    <location>
        <begin position="214"/>
        <end position="241"/>
    </location>
</feature>
<protein>
    <submittedName>
        <fullName evidence="2">Uncharacterized protein</fullName>
    </submittedName>
</protein>